<dbReference type="InterPro" id="IPR013078">
    <property type="entry name" value="His_Pase_superF_clade-1"/>
</dbReference>
<dbReference type="Gene3D" id="3.40.50.1240">
    <property type="entry name" value="Phosphoglycerate mutase-like"/>
    <property type="match status" value="1"/>
</dbReference>
<reference evidence="4 5" key="1">
    <citation type="submission" date="2016-11" db="EMBL/GenBank/DDBJ databases">
        <authorList>
            <person name="Jaros S."/>
            <person name="Januszkiewicz K."/>
            <person name="Wedrychowicz H."/>
        </authorList>
    </citation>
    <scope>NUCLEOTIDE SEQUENCE [LARGE SCALE GENOMIC DNA]</scope>
    <source>
        <strain evidence="4 5">DSM 24574</strain>
    </source>
</reference>
<dbReference type="SMART" id="SM00855">
    <property type="entry name" value="PGAM"/>
    <property type="match status" value="1"/>
</dbReference>
<dbReference type="Proteomes" id="UP000184212">
    <property type="component" value="Unassembled WGS sequence"/>
</dbReference>
<dbReference type="SUPFAM" id="SSF53254">
    <property type="entry name" value="Phosphoglycerate mutase-like"/>
    <property type="match status" value="1"/>
</dbReference>
<evidence type="ECO:0000313" key="5">
    <source>
        <dbReference type="Proteomes" id="UP000184212"/>
    </source>
</evidence>
<keyword evidence="3" id="KW-0472">Membrane</keyword>
<evidence type="ECO:0000313" key="4">
    <source>
        <dbReference type="EMBL" id="SHG58336.1"/>
    </source>
</evidence>
<keyword evidence="1" id="KW-0378">Hydrolase</keyword>
<evidence type="ECO:0000256" key="3">
    <source>
        <dbReference type="SAM" id="Phobius"/>
    </source>
</evidence>
<dbReference type="Pfam" id="PF00300">
    <property type="entry name" value="His_Phos_1"/>
    <property type="match status" value="1"/>
</dbReference>
<dbReference type="InterPro" id="IPR029033">
    <property type="entry name" value="His_PPase_superfam"/>
</dbReference>
<dbReference type="InterPro" id="IPR051021">
    <property type="entry name" value="Mito_Ser/Thr_phosphatase"/>
</dbReference>
<dbReference type="PANTHER" id="PTHR20935">
    <property type="entry name" value="PHOSPHOGLYCERATE MUTASE-RELATED"/>
    <property type="match status" value="1"/>
</dbReference>
<keyword evidence="3" id="KW-1133">Transmembrane helix</keyword>
<feature type="transmembrane region" description="Helical" evidence="3">
    <location>
        <begin position="24"/>
        <end position="45"/>
    </location>
</feature>
<evidence type="ECO:0000256" key="1">
    <source>
        <dbReference type="ARBA" id="ARBA00022801"/>
    </source>
</evidence>
<proteinExistence type="predicted"/>
<sequence>MTPPSTPQTGMNGWSARYYLEADLHVISIFSTFFFNFFNLGCLILKRLAQPYCYSDPGMTRHLYLLRHAESAEKQSGQSDKDRSLTPRGLRECVVIGTHLYQQNISFDCILTSAAQRAEDTARFVADAMKMDTEKISVVEELYEASSRTFFQFLSGLDDRFNTILIVGHNPVITYVTEYLTQSEIGDMATGGVAVIKFNIHSWKEVSQGNGELENYTHPGILQPD</sequence>
<keyword evidence="5" id="KW-1185">Reference proteome</keyword>
<keyword evidence="3" id="KW-0812">Transmembrane</keyword>
<dbReference type="GO" id="GO:0016787">
    <property type="term" value="F:hydrolase activity"/>
    <property type="evidence" value="ECO:0007669"/>
    <property type="project" value="UniProtKB-KW"/>
</dbReference>
<organism evidence="4 5">
    <name type="scientific">Chryseolinea serpens</name>
    <dbReference type="NCBI Taxonomy" id="947013"/>
    <lineage>
        <taxon>Bacteria</taxon>
        <taxon>Pseudomonadati</taxon>
        <taxon>Bacteroidota</taxon>
        <taxon>Cytophagia</taxon>
        <taxon>Cytophagales</taxon>
        <taxon>Fulvivirgaceae</taxon>
        <taxon>Chryseolinea</taxon>
    </lineage>
</organism>
<feature type="binding site" evidence="2">
    <location>
        <position position="117"/>
    </location>
    <ligand>
        <name>substrate</name>
    </ligand>
</feature>
<evidence type="ECO:0000256" key="2">
    <source>
        <dbReference type="PIRSR" id="PIRSR613078-2"/>
    </source>
</evidence>
<dbReference type="CDD" id="cd07067">
    <property type="entry name" value="HP_PGM_like"/>
    <property type="match status" value="1"/>
</dbReference>
<dbReference type="STRING" id="947013.SAMN04488109_0936"/>
<protein>
    <submittedName>
        <fullName evidence="4">Phosphohistidine phosphatase</fullName>
    </submittedName>
</protein>
<dbReference type="EMBL" id="FQWQ01000001">
    <property type="protein sequence ID" value="SHG58336.1"/>
    <property type="molecule type" value="Genomic_DNA"/>
</dbReference>
<name>A0A1M5L013_9BACT</name>
<dbReference type="OrthoDB" id="9810154at2"/>
<gene>
    <name evidence="4" type="ORF">SAMN04488109_0936</name>
</gene>
<dbReference type="PANTHER" id="PTHR20935:SF0">
    <property type="entry name" value="SERINE_THREONINE-PROTEIN PHOSPHATASE PGAM5, MITOCHONDRIAL"/>
    <property type="match status" value="1"/>
</dbReference>
<accession>A0A1M5L013</accession>
<dbReference type="AlphaFoldDB" id="A0A1M5L013"/>